<dbReference type="Pfam" id="PF00999">
    <property type="entry name" value="Na_H_Exchanger"/>
    <property type="match status" value="1"/>
</dbReference>
<dbReference type="EMBL" id="JABMOJ010000398">
    <property type="protein sequence ID" value="NQV65790.1"/>
    <property type="molecule type" value="Genomic_DNA"/>
</dbReference>
<dbReference type="GO" id="GO:0015385">
    <property type="term" value="F:sodium:proton antiporter activity"/>
    <property type="evidence" value="ECO:0007669"/>
    <property type="project" value="InterPro"/>
</dbReference>
<feature type="non-terminal residue" evidence="13">
    <location>
        <position position="1"/>
    </location>
</feature>
<evidence type="ECO:0000313" key="13">
    <source>
        <dbReference type="EMBL" id="NQV65790.1"/>
    </source>
</evidence>
<evidence type="ECO:0000259" key="12">
    <source>
        <dbReference type="PROSITE" id="PS50042"/>
    </source>
</evidence>
<protein>
    <submittedName>
        <fullName evidence="13">Cation:proton antiporter</fullName>
    </submittedName>
</protein>
<feature type="transmembrane region" description="Helical" evidence="11">
    <location>
        <begin position="313"/>
        <end position="335"/>
    </location>
</feature>
<feature type="transmembrane region" description="Helical" evidence="11">
    <location>
        <begin position="276"/>
        <end position="301"/>
    </location>
</feature>
<keyword evidence="4" id="KW-1003">Cell membrane</keyword>
<accession>A0A973A927</accession>
<evidence type="ECO:0000313" key="14">
    <source>
        <dbReference type="Proteomes" id="UP000754644"/>
    </source>
</evidence>
<keyword evidence="3" id="KW-0050">Antiport</keyword>
<feature type="transmembrane region" description="Helical" evidence="11">
    <location>
        <begin position="159"/>
        <end position="181"/>
    </location>
</feature>
<evidence type="ECO:0000256" key="2">
    <source>
        <dbReference type="ARBA" id="ARBA00022448"/>
    </source>
</evidence>
<dbReference type="InterPro" id="IPR006153">
    <property type="entry name" value="Cation/H_exchanger_TM"/>
</dbReference>
<feature type="transmembrane region" description="Helical" evidence="11">
    <location>
        <begin position="29"/>
        <end position="46"/>
    </location>
</feature>
<evidence type="ECO:0000256" key="1">
    <source>
        <dbReference type="ARBA" id="ARBA00004651"/>
    </source>
</evidence>
<feature type="transmembrane region" description="Helical" evidence="11">
    <location>
        <begin position="250"/>
        <end position="270"/>
    </location>
</feature>
<proteinExistence type="predicted"/>
<evidence type="ECO:0000256" key="10">
    <source>
        <dbReference type="ARBA" id="ARBA00023201"/>
    </source>
</evidence>
<dbReference type="GO" id="GO:0098719">
    <property type="term" value="P:sodium ion import across plasma membrane"/>
    <property type="evidence" value="ECO:0007669"/>
    <property type="project" value="TreeGrafter"/>
</dbReference>
<comment type="caution">
    <text evidence="13">The sequence shown here is derived from an EMBL/GenBank/DDBJ whole genome shotgun (WGS) entry which is preliminary data.</text>
</comment>
<name>A0A973A927_9GAMM</name>
<feature type="transmembrane region" description="Helical" evidence="11">
    <location>
        <begin position="128"/>
        <end position="147"/>
    </location>
</feature>
<evidence type="ECO:0000256" key="4">
    <source>
        <dbReference type="ARBA" id="ARBA00022475"/>
    </source>
</evidence>
<comment type="subcellular location">
    <subcellularLocation>
        <location evidence="1">Cell membrane</location>
        <topology evidence="1">Multi-pass membrane protein</topology>
    </subcellularLocation>
</comment>
<dbReference type="Gene3D" id="2.60.120.10">
    <property type="entry name" value="Jelly Rolls"/>
    <property type="match status" value="1"/>
</dbReference>
<dbReference type="GO" id="GO:0005886">
    <property type="term" value="C:plasma membrane"/>
    <property type="evidence" value="ECO:0007669"/>
    <property type="project" value="UniProtKB-SubCell"/>
</dbReference>
<feature type="domain" description="Cyclic nucleotide-binding" evidence="12">
    <location>
        <begin position="661"/>
        <end position="762"/>
    </location>
</feature>
<dbReference type="InterPro" id="IPR018490">
    <property type="entry name" value="cNMP-bd_dom_sf"/>
</dbReference>
<keyword evidence="7" id="KW-0915">Sodium</keyword>
<dbReference type="SMART" id="SM00100">
    <property type="entry name" value="cNMP"/>
    <property type="match status" value="1"/>
</dbReference>
<evidence type="ECO:0000256" key="9">
    <source>
        <dbReference type="ARBA" id="ARBA00023136"/>
    </source>
</evidence>
<dbReference type="Gene3D" id="6.10.140.1330">
    <property type="match status" value="1"/>
</dbReference>
<keyword evidence="5 11" id="KW-0812">Transmembrane</keyword>
<dbReference type="Pfam" id="PF00027">
    <property type="entry name" value="cNMP_binding"/>
    <property type="match status" value="1"/>
</dbReference>
<dbReference type="InterPro" id="IPR018422">
    <property type="entry name" value="Cation/H_exchanger_CPA1"/>
</dbReference>
<dbReference type="Proteomes" id="UP000754644">
    <property type="component" value="Unassembled WGS sequence"/>
</dbReference>
<feature type="transmembrane region" description="Helical" evidence="11">
    <location>
        <begin position="212"/>
        <end position="229"/>
    </location>
</feature>
<keyword evidence="10" id="KW-0739">Sodium transport</keyword>
<organism evidence="13 14">
    <name type="scientific">SAR86 cluster bacterium</name>
    <dbReference type="NCBI Taxonomy" id="2030880"/>
    <lineage>
        <taxon>Bacteria</taxon>
        <taxon>Pseudomonadati</taxon>
        <taxon>Pseudomonadota</taxon>
        <taxon>Gammaproteobacteria</taxon>
        <taxon>SAR86 cluster</taxon>
    </lineage>
</organism>
<feature type="transmembrane region" description="Helical" evidence="11">
    <location>
        <begin position="58"/>
        <end position="80"/>
    </location>
</feature>
<evidence type="ECO:0000256" key="6">
    <source>
        <dbReference type="ARBA" id="ARBA00022989"/>
    </source>
</evidence>
<dbReference type="CDD" id="cd00038">
    <property type="entry name" value="CAP_ED"/>
    <property type="match status" value="1"/>
</dbReference>
<evidence type="ECO:0000256" key="3">
    <source>
        <dbReference type="ARBA" id="ARBA00022449"/>
    </source>
</evidence>
<feature type="transmembrane region" description="Helical" evidence="11">
    <location>
        <begin position="341"/>
        <end position="364"/>
    </location>
</feature>
<gene>
    <name evidence="13" type="ORF">HQ497_10540</name>
</gene>
<keyword evidence="9 11" id="KW-0472">Membrane</keyword>
<dbReference type="AlphaFoldDB" id="A0A973A927"/>
<keyword evidence="2" id="KW-0813">Transport</keyword>
<dbReference type="InterPro" id="IPR000595">
    <property type="entry name" value="cNMP-bd_dom"/>
</dbReference>
<dbReference type="GO" id="GO:0015386">
    <property type="term" value="F:potassium:proton antiporter activity"/>
    <property type="evidence" value="ECO:0007669"/>
    <property type="project" value="TreeGrafter"/>
</dbReference>
<evidence type="ECO:0000256" key="5">
    <source>
        <dbReference type="ARBA" id="ARBA00022692"/>
    </source>
</evidence>
<dbReference type="PANTHER" id="PTHR10110">
    <property type="entry name" value="SODIUM/HYDROGEN EXCHANGER"/>
    <property type="match status" value="1"/>
</dbReference>
<dbReference type="PANTHER" id="PTHR10110:SF86">
    <property type="entry name" value="SODIUM_HYDROGEN EXCHANGER 7"/>
    <property type="match status" value="1"/>
</dbReference>
<dbReference type="GO" id="GO:0051453">
    <property type="term" value="P:regulation of intracellular pH"/>
    <property type="evidence" value="ECO:0007669"/>
    <property type="project" value="TreeGrafter"/>
</dbReference>
<feature type="transmembrane region" description="Helical" evidence="11">
    <location>
        <begin position="86"/>
        <end position="107"/>
    </location>
</feature>
<evidence type="ECO:0000256" key="8">
    <source>
        <dbReference type="ARBA" id="ARBA00023065"/>
    </source>
</evidence>
<evidence type="ECO:0000256" key="7">
    <source>
        <dbReference type="ARBA" id="ARBA00023053"/>
    </source>
</evidence>
<keyword evidence="6 11" id="KW-1133">Transmembrane helix</keyword>
<dbReference type="InterPro" id="IPR014710">
    <property type="entry name" value="RmlC-like_jellyroll"/>
</dbReference>
<sequence length="789" mass="86127">VFVGMAVSYAADHVPGFGSLATFALSPDLVLFVFIPTLIFESAFNLNARHVMRNIVPILTLAVPGLLISTAIIGFIMAIFSPFDLMVALLLGAILSATDPVAVISIFKQLGVPERLTVLVEGESLFNDATSLVLATLLIGILTAGSFSGDVVFSGVGEFFIVFIGGALVGWLLALVVGQVLGAVESDAAIEITLSTILAYFSFIIAEHVFHVSGIMAVVAAGIMMGSWGKTKISPSTEEFMEHFWEYLAYLANVLIFLMVGMQVDLAALWASIDLIALVFVAMLISRGVVVFGVTPLLGKLPGAEAIGMPYRMVMYWGGLRGAIALAIVLAMPAFEYKDTLVAVVMGAVIFTLVIQGLSIETLVKKLKLNHLSIADQLAKLEGDREARVEGLERMARLADSGLFSQRIAGNIKAKGERQISDLSENIVEVLGGMDADEMLRTLALRCQVREKTRYRELFAQGLVNEWAYRELDYTVDVQMDSVRHSNGLPNATMEVSIGKRFSLLLMAVIGVLPGLRGWLEEQRSHWIVRDYGVAWGRYRGCQTVLARLSELAGSEIDANSVERLNSIYEDIARQAKAQIDEVGELYPEFVETMQEQLGQRLMLIAEQDAVEHGKEQGVIQSGIASAILKDQAERLRTLAQDNMSACFEIEIDELLAKVPLFAAIDPAQYGVIAAHLRSRTVPRGTDIIRQGQMSDSMFLIARGIANVTRSEEGETQNIATLYAGDFFGESALLHDTPRNATATAATPCSMYELKRSELDKICVDYPNIRAGIEKIDEQRRQENANKIS</sequence>
<dbReference type="PROSITE" id="PS50042">
    <property type="entry name" value="CNMP_BINDING_3"/>
    <property type="match status" value="1"/>
</dbReference>
<keyword evidence="8" id="KW-0406">Ion transport</keyword>
<dbReference type="SUPFAM" id="SSF51206">
    <property type="entry name" value="cAMP-binding domain-like"/>
    <property type="match status" value="1"/>
</dbReference>
<reference evidence="13" key="1">
    <citation type="submission" date="2020-05" db="EMBL/GenBank/DDBJ databases">
        <title>Sulfur intermediates as new biogeochemical hubs in an aquatic model microbial ecosystem.</title>
        <authorList>
            <person name="Vigneron A."/>
        </authorList>
    </citation>
    <scope>NUCLEOTIDE SEQUENCE</scope>
    <source>
        <strain evidence="13">Bin.250</strain>
    </source>
</reference>
<evidence type="ECO:0000256" key="11">
    <source>
        <dbReference type="SAM" id="Phobius"/>
    </source>
</evidence>